<evidence type="ECO:0000313" key="1">
    <source>
        <dbReference type="Proteomes" id="UP000887576"/>
    </source>
</evidence>
<protein>
    <submittedName>
        <fullName evidence="2">Uncharacterized protein</fullName>
    </submittedName>
</protein>
<reference evidence="2" key="1">
    <citation type="submission" date="2022-11" db="UniProtKB">
        <authorList>
            <consortium name="WormBaseParasite"/>
        </authorList>
    </citation>
    <scope>IDENTIFICATION</scope>
</reference>
<dbReference type="Proteomes" id="UP000887576">
    <property type="component" value="Unplaced"/>
</dbReference>
<organism evidence="1 2">
    <name type="scientific">Panagrolaimus sp. JU765</name>
    <dbReference type="NCBI Taxonomy" id="591449"/>
    <lineage>
        <taxon>Eukaryota</taxon>
        <taxon>Metazoa</taxon>
        <taxon>Ecdysozoa</taxon>
        <taxon>Nematoda</taxon>
        <taxon>Chromadorea</taxon>
        <taxon>Rhabditida</taxon>
        <taxon>Tylenchina</taxon>
        <taxon>Panagrolaimomorpha</taxon>
        <taxon>Panagrolaimoidea</taxon>
        <taxon>Panagrolaimidae</taxon>
        <taxon>Panagrolaimus</taxon>
    </lineage>
</organism>
<sequence>MIPDKSQFAANFRLNYDGSSVLNQLFIVPNEEPSSSKQKLPEPPIEPDPGSVIWQLFGHCSKGFLQFDQTVNARGSSFSCNSNFLVRVQGAGSVVLRHALTKKYICFNRRKRITMRVDPNDIKCHFTEKIDSAGYTLLESTWWPKLHLGFNHKGRFQDPSQFKKKYRCFLFTKLEHFASTKELNKCSKRPKTGHIRRHRDQQGASSSILKMPDSDKFAMDWSLLNHARNSLLKTVEI</sequence>
<name>A0AC34QTQ4_9BILA</name>
<proteinExistence type="predicted"/>
<dbReference type="WBParaSite" id="JU765_v2.g19249.t1">
    <property type="protein sequence ID" value="JU765_v2.g19249.t1"/>
    <property type="gene ID" value="JU765_v2.g19249"/>
</dbReference>
<evidence type="ECO:0000313" key="2">
    <source>
        <dbReference type="WBParaSite" id="JU765_v2.g19249.t1"/>
    </source>
</evidence>
<accession>A0AC34QTQ4</accession>